<feature type="region of interest" description="Disordered" evidence="1">
    <location>
        <begin position="229"/>
        <end position="268"/>
    </location>
</feature>
<dbReference type="CDD" id="cd16383">
    <property type="entry name" value="GUN4"/>
    <property type="match status" value="1"/>
</dbReference>
<protein>
    <submittedName>
        <fullName evidence="3">Tetrapyrrole-binding protein</fullName>
    </submittedName>
</protein>
<sequence>MPYPMPMATTSLQALRQTFLHRHNHQPFTTIYNPETKLTFQFKPGKSSTKYVLFSNLSSSSLTTTPTSTTATTTSTTPSLDLLERHLSSENYRQADEVTRRLLIDLAGEAAQKRGYVFFTEVQFISSDDLREIDRLWRMYSRGRFGYSVQKRLWEKSRRDFTRFFIRVGWMKKLDTEVEQYNYRAFPDEFVWELKDDTPPEGHLPLTNALRGTQLLTCIFMHPAFDEAEGAESDEEVREKKSEGGEQKGVEKANERQKLLDFKPDYSF</sequence>
<keyword evidence="4" id="KW-1185">Reference proteome</keyword>
<dbReference type="Gene3D" id="1.25.40.620">
    <property type="match status" value="1"/>
</dbReference>
<dbReference type="InterPro" id="IPR037215">
    <property type="entry name" value="GUN4-like_sf"/>
</dbReference>
<evidence type="ECO:0000259" key="2">
    <source>
        <dbReference type="Pfam" id="PF05419"/>
    </source>
</evidence>
<evidence type="ECO:0000256" key="1">
    <source>
        <dbReference type="SAM" id="MobiDB-lite"/>
    </source>
</evidence>
<accession>A0A833VL32</accession>
<dbReference type="Gene3D" id="1.10.10.1770">
    <property type="entry name" value="Gun4-like"/>
    <property type="match status" value="1"/>
</dbReference>
<feature type="compositionally biased region" description="Basic and acidic residues" evidence="1">
    <location>
        <begin position="237"/>
        <end position="268"/>
    </location>
</feature>
<gene>
    <name evidence="3" type="ORF">FCM35_KLT04254</name>
</gene>
<dbReference type="FunFam" id="1.10.10.1770:FF:000001">
    <property type="entry name" value="Tetrapyrrole-binding protein, chloroplastic"/>
    <property type="match status" value="1"/>
</dbReference>
<comment type="caution">
    <text evidence="3">The sequence shown here is derived from an EMBL/GenBank/DDBJ whole genome shotgun (WGS) entry which is preliminary data.</text>
</comment>
<dbReference type="OrthoDB" id="4835at2759"/>
<dbReference type="GO" id="GO:0010019">
    <property type="term" value="P:chloroplast-nucleus signaling pathway"/>
    <property type="evidence" value="ECO:0007669"/>
    <property type="project" value="TreeGrafter"/>
</dbReference>
<dbReference type="InterPro" id="IPR008629">
    <property type="entry name" value="GUN4-like"/>
</dbReference>
<dbReference type="GO" id="GO:0009507">
    <property type="term" value="C:chloroplast"/>
    <property type="evidence" value="ECO:0007669"/>
    <property type="project" value="TreeGrafter"/>
</dbReference>
<dbReference type="EMBL" id="SWLB01000013">
    <property type="protein sequence ID" value="KAF3330900.1"/>
    <property type="molecule type" value="Genomic_DNA"/>
</dbReference>
<feature type="domain" description="GUN4-like" evidence="2">
    <location>
        <begin position="78"/>
        <end position="223"/>
    </location>
</feature>
<reference evidence="3" key="1">
    <citation type="submission" date="2020-01" db="EMBL/GenBank/DDBJ databases">
        <title>Genome sequence of Kobresia littledalei, the first chromosome-level genome in the family Cyperaceae.</title>
        <authorList>
            <person name="Qu G."/>
        </authorList>
    </citation>
    <scope>NUCLEOTIDE SEQUENCE</scope>
    <source>
        <strain evidence="3">C.B.Clarke</strain>
        <tissue evidence="3">Leaf</tissue>
    </source>
</reference>
<dbReference type="AlphaFoldDB" id="A0A833VL32"/>
<evidence type="ECO:0000313" key="4">
    <source>
        <dbReference type="Proteomes" id="UP000623129"/>
    </source>
</evidence>
<dbReference type="PANTHER" id="PTHR34800:SF1">
    <property type="entry name" value="TETRAPYRROLE-BINDING PROTEIN, CHLOROPLASTIC"/>
    <property type="match status" value="1"/>
</dbReference>
<dbReference type="SUPFAM" id="SSF140869">
    <property type="entry name" value="GUN4-like"/>
    <property type="match status" value="1"/>
</dbReference>
<name>A0A833VL32_9POAL</name>
<evidence type="ECO:0000313" key="3">
    <source>
        <dbReference type="EMBL" id="KAF3330900.1"/>
    </source>
</evidence>
<dbReference type="GO" id="GO:0046906">
    <property type="term" value="F:tetrapyrrole binding"/>
    <property type="evidence" value="ECO:0007669"/>
    <property type="project" value="TreeGrafter"/>
</dbReference>
<proteinExistence type="predicted"/>
<organism evidence="3 4">
    <name type="scientific">Carex littledalei</name>
    <dbReference type="NCBI Taxonomy" id="544730"/>
    <lineage>
        <taxon>Eukaryota</taxon>
        <taxon>Viridiplantae</taxon>
        <taxon>Streptophyta</taxon>
        <taxon>Embryophyta</taxon>
        <taxon>Tracheophyta</taxon>
        <taxon>Spermatophyta</taxon>
        <taxon>Magnoliopsida</taxon>
        <taxon>Liliopsida</taxon>
        <taxon>Poales</taxon>
        <taxon>Cyperaceae</taxon>
        <taxon>Cyperoideae</taxon>
        <taxon>Cariceae</taxon>
        <taxon>Carex</taxon>
        <taxon>Carex subgen. Euthyceras</taxon>
    </lineage>
</organism>
<dbReference type="Pfam" id="PF05419">
    <property type="entry name" value="GUN4"/>
    <property type="match status" value="1"/>
</dbReference>
<dbReference type="Proteomes" id="UP000623129">
    <property type="component" value="Unassembled WGS sequence"/>
</dbReference>
<dbReference type="PANTHER" id="PTHR34800">
    <property type="entry name" value="TETRAPYRROLE-BINDING PROTEIN, CHLOROPLASTIC"/>
    <property type="match status" value="1"/>
</dbReference>